<dbReference type="InParanoid" id="A0A5N4B4I9"/>
<proteinExistence type="predicted"/>
<dbReference type="InterPro" id="IPR029526">
    <property type="entry name" value="PGBD"/>
</dbReference>
<dbReference type="PANTHER" id="PTHR47055">
    <property type="entry name" value="DDE_TNP_1_7 DOMAIN-CONTAINING PROTEIN"/>
    <property type="match status" value="1"/>
</dbReference>
<evidence type="ECO:0000313" key="4">
    <source>
        <dbReference type="Proteomes" id="UP000327044"/>
    </source>
</evidence>
<protein>
    <recommendedName>
        <fullName evidence="2">PiggyBac transposable element-derived protein domain-containing protein</fullName>
    </recommendedName>
</protein>
<keyword evidence="1" id="KW-0732">Signal</keyword>
<gene>
    <name evidence="3" type="ORF">PPYR_01434</name>
</gene>
<organism evidence="3 4">
    <name type="scientific">Photinus pyralis</name>
    <name type="common">Common eastern firefly</name>
    <name type="synonym">Lampyris pyralis</name>
    <dbReference type="NCBI Taxonomy" id="7054"/>
    <lineage>
        <taxon>Eukaryota</taxon>
        <taxon>Metazoa</taxon>
        <taxon>Ecdysozoa</taxon>
        <taxon>Arthropoda</taxon>
        <taxon>Hexapoda</taxon>
        <taxon>Insecta</taxon>
        <taxon>Pterygota</taxon>
        <taxon>Neoptera</taxon>
        <taxon>Endopterygota</taxon>
        <taxon>Coleoptera</taxon>
        <taxon>Polyphaga</taxon>
        <taxon>Elateriformia</taxon>
        <taxon>Elateroidea</taxon>
        <taxon>Lampyridae</taxon>
        <taxon>Lampyrinae</taxon>
        <taxon>Photinus</taxon>
    </lineage>
</organism>
<reference evidence="3 4" key="1">
    <citation type="journal article" date="2018" name="Elife">
        <title>Firefly genomes illuminate parallel origins of bioluminescence in beetles.</title>
        <authorList>
            <person name="Fallon T.R."/>
            <person name="Lower S.E."/>
            <person name="Chang C.H."/>
            <person name="Bessho-Uehara M."/>
            <person name="Martin G.J."/>
            <person name="Bewick A.J."/>
            <person name="Behringer M."/>
            <person name="Debat H.J."/>
            <person name="Wong I."/>
            <person name="Day J.C."/>
            <person name="Suvorov A."/>
            <person name="Silva C.J."/>
            <person name="Stanger-Hall K.F."/>
            <person name="Hall D.W."/>
            <person name="Schmitz R.J."/>
            <person name="Nelson D.R."/>
            <person name="Lewis S.M."/>
            <person name="Shigenobu S."/>
            <person name="Bybee S.M."/>
            <person name="Larracuente A.M."/>
            <person name="Oba Y."/>
            <person name="Weng J.K."/>
        </authorList>
    </citation>
    <scope>NUCLEOTIDE SEQUENCE [LARGE SCALE GENOMIC DNA]</scope>
    <source>
        <strain evidence="3">1611_PpyrPB1</strain>
        <tissue evidence="3">Whole body</tissue>
    </source>
</reference>
<feature type="domain" description="PiggyBac transposable element-derived protein" evidence="2">
    <location>
        <begin position="1"/>
        <end position="189"/>
    </location>
</feature>
<keyword evidence="4" id="KW-1185">Reference proteome</keyword>
<feature type="signal peptide" evidence="1">
    <location>
        <begin position="1"/>
        <end position="18"/>
    </location>
</feature>
<dbReference type="Proteomes" id="UP000327044">
    <property type="component" value="Unassembled WGS sequence"/>
</dbReference>
<accession>A0A5N4B4I9</accession>
<sequence length="193" mass="22289">MKLFVGILLLTGYHRLHYWSLDCDLNVSIVANAMSRNRFLEIKKYIHLADNDHFDKNDKMSKLRPLMTKLNQNFQQWGLFHEHLSIDEAMVKGKPVRFGYKNWMLCSSTGYTYGFDTYCGAKGTSKPEVNTLPLGSRVILDLLDIISVPSDHVVFFDNYFSSHGLLKLLKERGQRATGTVRDNRMRKCPFFGT</sequence>
<evidence type="ECO:0000259" key="2">
    <source>
        <dbReference type="Pfam" id="PF13843"/>
    </source>
</evidence>
<dbReference type="InterPro" id="IPR052638">
    <property type="entry name" value="PiggyBac_TE-derived"/>
</dbReference>
<dbReference type="Pfam" id="PF13843">
    <property type="entry name" value="DDE_Tnp_1_7"/>
    <property type="match status" value="1"/>
</dbReference>
<name>A0A5N4B4I9_PHOPY</name>
<dbReference type="AlphaFoldDB" id="A0A5N4B4I9"/>
<dbReference type="PANTHER" id="PTHR47055:SF3">
    <property type="entry name" value="PHORBOL-ESTER_DAG-TYPE DOMAIN-CONTAINING PROTEIN"/>
    <property type="match status" value="1"/>
</dbReference>
<dbReference type="EMBL" id="VVIM01000001">
    <property type="protein sequence ID" value="KAB0804464.1"/>
    <property type="molecule type" value="Genomic_DNA"/>
</dbReference>
<feature type="chain" id="PRO_5024277098" description="PiggyBac transposable element-derived protein domain-containing protein" evidence="1">
    <location>
        <begin position="19"/>
        <end position="193"/>
    </location>
</feature>
<dbReference type="GO" id="GO:0043565">
    <property type="term" value="F:sequence-specific DNA binding"/>
    <property type="evidence" value="ECO:0007669"/>
    <property type="project" value="TreeGrafter"/>
</dbReference>
<evidence type="ECO:0000313" key="3">
    <source>
        <dbReference type="EMBL" id="KAB0804464.1"/>
    </source>
</evidence>
<evidence type="ECO:0000256" key="1">
    <source>
        <dbReference type="SAM" id="SignalP"/>
    </source>
</evidence>
<comment type="caution">
    <text evidence="3">The sequence shown here is derived from an EMBL/GenBank/DDBJ whole genome shotgun (WGS) entry which is preliminary data.</text>
</comment>